<accession>A0A6J4PWR0</accession>
<dbReference type="CDD" id="cd04301">
    <property type="entry name" value="NAT_SF"/>
    <property type="match status" value="1"/>
</dbReference>
<keyword evidence="2" id="KW-0808">Transferase</keyword>
<dbReference type="Pfam" id="PF13302">
    <property type="entry name" value="Acetyltransf_3"/>
    <property type="match status" value="1"/>
</dbReference>
<feature type="domain" description="N-acetyltransferase" evidence="1">
    <location>
        <begin position="12"/>
        <end position="165"/>
    </location>
</feature>
<dbReference type="PROSITE" id="PS51186">
    <property type="entry name" value="GNAT"/>
    <property type="match status" value="1"/>
</dbReference>
<gene>
    <name evidence="2" type="ORF">AVDCRST_MAG66-2707</name>
</gene>
<dbReference type="InterPro" id="IPR000182">
    <property type="entry name" value="GNAT_dom"/>
</dbReference>
<dbReference type="GO" id="GO:0008999">
    <property type="term" value="F:protein-N-terminal-alanine acetyltransferase activity"/>
    <property type="evidence" value="ECO:0007669"/>
    <property type="project" value="TreeGrafter"/>
</dbReference>
<keyword evidence="2" id="KW-0012">Acyltransferase</keyword>
<dbReference type="GO" id="GO:1990189">
    <property type="term" value="F:protein N-terminal-serine acetyltransferase activity"/>
    <property type="evidence" value="ECO:0007669"/>
    <property type="project" value="TreeGrafter"/>
</dbReference>
<dbReference type="EC" id="2.3.1.-" evidence="2"/>
<dbReference type="Gene3D" id="3.40.630.30">
    <property type="match status" value="1"/>
</dbReference>
<dbReference type="PANTHER" id="PTHR43441:SF2">
    <property type="entry name" value="FAMILY ACETYLTRANSFERASE, PUTATIVE (AFU_ORTHOLOGUE AFUA_7G00850)-RELATED"/>
    <property type="match status" value="1"/>
</dbReference>
<evidence type="ECO:0000259" key="1">
    <source>
        <dbReference type="PROSITE" id="PS51186"/>
    </source>
</evidence>
<dbReference type="InterPro" id="IPR016181">
    <property type="entry name" value="Acyl_CoA_acyltransferase"/>
</dbReference>
<dbReference type="PANTHER" id="PTHR43441">
    <property type="entry name" value="RIBOSOMAL-PROTEIN-SERINE ACETYLTRANSFERASE"/>
    <property type="match status" value="1"/>
</dbReference>
<evidence type="ECO:0000313" key="2">
    <source>
        <dbReference type="EMBL" id="CAA9421739.1"/>
    </source>
</evidence>
<dbReference type="GO" id="GO:0005737">
    <property type="term" value="C:cytoplasm"/>
    <property type="evidence" value="ECO:0007669"/>
    <property type="project" value="TreeGrafter"/>
</dbReference>
<dbReference type="SUPFAM" id="SSF55729">
    <property type="entry name" value="Acyl-CoA N-acyltransferases (Nat)"/>
    <property type="match status" value="1"/>
</dbReference>
<protein>
    <submittedName>
        <fullName evidence="2">Ribosomal-protein-S18p-alanine acetyltransferase</fullName>
        <ecNumber evidence="2">2.3.1.-</ecNumber>
    </submittedName>
</protein>
<reference evidence="2" key="1">
    <citation type="submission" date="2020-02" db="EMBL/GenBank/DDBJ databases">
        <authorList>
            <person name="Meier V. D."/>
        </authorList>
    </citation>
    <scope>NUCLEOTIDE SEQUENCE</scope>
    <source>
        <strain evidence="2">AVDCRST_MAG66</strain>
    </source>
</reference>
<dbReference type="AlphaFoldDB" id="A0A6J4PWR0"/>
<name>A0A6J4PWR0_9PSEU</name>
<dbReference type="EMBL" id="CADCUS010000397">
    <property type="protein sequence ID" value="CAA9421739.1"/>
    <property type="molecule type" value="Genomic_DNA"/>
</dbReference>
<dbReference type="InterPro" id="IPR051908">
    <property type="entry name" value="Ribosomal_N-acetyltransferase"/>
</dbReference>
<sequence length="168" mass="18594">MTAPAAIAGHTVVLRPVTAAHVPDIMTVVTHPDVAKWWGGYDLARVRRELLGPQGYAVEQHGRVVGVILHYEHDDPDHRHASIDLALHPDAQGQGLGADAVRTLARHLVDVRGHHRLTIDPAVDNEGALRCYSRVGFRRVGVLRRYERAPDGTWKDGLLMELLAEDLH</sequence>
<organism evidence="2">
    <name type="scientific">uncultured Pseudonocardia sp</name>
    <dbReference type="NCBI Taxonomy" id="211455"/>
    <lineage>
        <taxon>Bacteria</taxon>
        <taxon>Bacillati</taxon>
        <taxon>Actinomycetota</taxon>
        <taxon>Actinomycetes</taxon>
        <taxon>Pseudonocardiales</taxon>
        <taxon>Pseudonocardiaceae</taxon>
        <taxon>Pseudonocardia</taxon>
        <taxon>environmental samples</taxon>
    </lineage>
</organism>
<proteinExistence type="predicted"/>